<evidence type="ECO:0000256" key="4">
    <source>
        <dbReference type="ARBA" id="ARBA00022525"/>
    </source>
</evidence>
<dbReference type="PRINTS" id="PR00325">
    <property type="entry name" value="GERMIN"/>
</dbReference>
<evidence type="ECO:0000256" key="1">
    <source>
        <dbReference type="ARBA" id="ARBA00004271"/>
    </source>
</evidence>
<dbReference type="Pfam" id="PF00190">
    <property type="entry name" value="Cupin_1"/>
    <property type="match status" value="1"/>
</dbReference>
<keyword evidence="3 9" id="KW-0052">Apoplast</keyword>
<sequence>MVVAKKAAMKKKIEKQLAVVYVDFDCLPYPAGTLNPPHIHPRAVELFIVVDGSLEVGFVDTTGELYSQTLEFLDMIVFPKGLVHYQYNPSSNPPAMAISAFGSANAGTISVPSTVFSTVIDDNILAKAFKTDVPTIEKIKKSLGA</sequence>
<feature type="domain" description="Cupin type-1" evidence="10">
    <location>
        <begin position="5"/>
        <end position="137"/>
    </location>
</feature>
<dbReference type="SUPFAM" id="SSF51182">
    <property type="entry name" value="RmlC-like cupins"/>
    <property type="match status" value="1"/>
</dbReference>
<reference evidence="11 12" key="1">
    <citation type="journal article" date="2024" name="G3 (Bethesda)">
        <title>Genome assembly of Hibiscus sabdariffa L. provides insights into metabolisms of medicinal natural products.</title>
        <authorList>
            <person name="Kim T."/>
        </authorList>
    </citation>
    <scope>NUCLEOTIDE SEQUENCE [LARGE SCALE GENOMIC DNA]</scope>
    <source>
        <strain evidence="11">TK-2024</strain>
        <tissue evidence="11">Old leaves</tissue>
    </source>
</reference>
<dbReference type="Gene3D" id="2.60.120.10">
    <property type="entry name" value="Jelly Rolls"/>
    <property type="match status" value="1"/>
</dbReference>
<dbReference type="EMBL" id="JBBPBM010000038">
    <property type="protein sequence ID" value="KAK8527267.1"/>
    <property type="molecule type" value="Genomic_DNA"/>
</dbReference>
<evidence type="ECO:0000256" key="7">
    <source>
        <dbReference type="ARBA" id="ARBA00023180"/>
    </source>
</evidence>
<comment type="subcellular location">
    <subcellularLocation>
        <location evidence="1 9">Secreted</location>
        <location evidence="1 9">Extracellular space</location>
        <location evidence="1 9">Apoplast</location>
    </subcellularLocation>
</comment>
<keyword evidence="4 9" id="KW-0964">Secreted</keyword>
<dbReference type="InterPro" id="IPR011051">
    <property type="entry name" value="RmlC_Cupin_sf"/>
</dbReference>
<evidence type="ECO:0000256" key="9">
    <source>
        <dbReference type="RuleBase" id="RU366015"/>
    </source>
</evidence>
<accession>A0ABR2D0L3</accession>
<protein>
    <recommendedName>
        <fullName evidence="9">Germin-like protein</fullName>
    </recommendedName>
</protein>
<evidence type="ECO:0000256" key="6">
    <source>
        <dbReference type="ARBA" id="ARBA00022729"/>
    </source>
</evidence>
<keyword evidence="12" id="KW-1185">Reference proteome</keyword>
<dbReference type="Proteomes" id="UP001472677">
    <property type="component" value="Unassembled WGS sequence"/>
</dbReference>
<evidence type="ECO:0000313" key="12">
    <source>
        <dbReference type="Proteomes" id="UP001472677"/>
    </source>
</evidence>
<dbReference type="SMART" id="SM00835">
    <property type="entry name" value="Cupin_1"/>
    <property type="match status" value="1"/>
</dbReference>
<evidence type="ECO:0000256" key="2">
    <source>
        <dbReference type="ARBA" id="ARBA00007456"/>
    </source>
</evidence>
<keyword evidence="7" id="KW-0325">Glycoprotein</keyword>
<comment type="similarity">
    <text evidence="2 9">Belongs to the germin family.</text>
</comment>
<dbReference type="PANTHER" id="PTHR31238">
    <property type="entry name" value="GERMIN-LIKE PROTEIN SUBFAMILY 3 MEMBER 3"/>
    <property type="match status" value="1"/>
</dbReference>
<evidence type="ECO:0000256" key="8">
    <source>
        <dbReference type="ARBA" id="ARBA00023211"/>
    </source>
</evidence>
<evidence type="ECO:0000256" key="5">
    <source>
        <dbReference type="ARBA" id="ARBA00022723"/>
    </source>
</evidence>
<evidence type="ECO:0000256" key="3">
    <source>
        <dbReference type="ARBA" id="ARBA00022523"/>
    </source>
</evidence>
<organism evidence="11 12">
    <name type="scientific">Hibiscus sabdariffa</name>
    <name type="common">roselle</name>
    <dbReference type="NCBI Taxonomy" id="183260"/>
    <lineage>
        <taxon>Eukaryota</taxon>
        <taxon>Viridiplantae</taxon>
        <taxon>Streptophyta</taxon>
        <taxon>Embryophyta</taxon>
        <taxon>Tracheophyta</taxon>
        <taxon>Spermatophyta</taxon>
        <taxon>Magnoliopsida</taxon>
        <taxon>eudicotyledons</taxon>
        <taxon>Gunneridae</taxon>
        <taxon>Pentapetalae</taxon>
        <taxon>rosids</taxon>
        <taxon>malvids</taxon>
        <taxon>Malvales</taxon>
        <taxon>Malvaceae</taxon>
        <taxon>Malvoideae</taxon>
        <taxon>Hibiscus</taxon>
    </lineage>
</organism>
<evidence type="ECO:0000259" key="10">
    <source>
        <dbReference type="SMART" id="SM00835"/>
    </source>
</evidence>
<keyword evidence="6" id="KW-0732">Signal</keyword>
<name>A0ABR2D0L3_9ROSI</name>
<dbReference type="InterPro" id="IPR006045">
    <property type="entry name" value="Cupin_1"/>
</dbReference>
<keyword evidence="8 9" id="KW-0464">Manganese</keyword>
<comment type="caution">
    <text evidence="11">The sequence shown here is derived from an EMBL/GenBank/DDBJ whole genome shotgun (WGS) entry which is preliminary data.</text>
</comment>
<dbReference type="InterPro" id="IPR014710">
    <property type="entry name" value="RmlC-like_jellyroll"/>
</dbReference>
<keyword evidence="5 9" id="KW-0479">Metal-binding</keyword>
<gene>
    <name evidence="11" type="ORF">V6N12_054487</name>
</gene>
<dbReference type="CDD" id="cd02241">
    <property type="entry name" value="cupin_OxOx"/>
    <property type="match status" value="1"/>
</dbReference>
<dbReference type="InterPro" id="IPR001929">
    <property type="entry name" value="Germin"/>
</dbReference>
<proteinExistence type="inferred from homology"/>
<evidence type="ECO:0000313" key="11">
    <source>
        <dbReference type="EMBL" id="KAK8527267.1"/>
    </source>
</evidence>